<dbReference type="PANTHER" id="PTHR33562">
    <property type="entry name" value="ATILLA, ISOFORM B-RELATED-RELATED"/>
    <property type="match status" value="1"/>
</dbReference>
<dbReference type="OrthoDB" id="8188641at2759"/>
<dbReference type="AlphaFoldDB" id="A0A8B8FGV2"/>
<keyword evidence="7" id="KW-0325">Glycoprotein</keyword>
<feature type="chain" id="PRO_5034365471" evidence="9">
    <location>
        <begin position="25"/>
        <end position="140"/>
    </location>
</feature>
<proteinExistence type="predicted"/>
<name>A0A8B8FGV2_9HEMI</name>
<dbReference type="GO" id="GO:0030431">
    <property type="term" value="P:sleep"/>
    <property type="evidence" value="ECO:0007669"/>
    <property type="project" value="InterPro"/>
</dbReference>
<gene>
    <name evidence="11" type="primary">LOC112683103</name>
</gene>
<dbReference type="InterPro" id="IPR050975">
    <property type="entry name" value="Sleep_regulator"/>
</dbReference>
<keyword evidence="5" id="KW-1133">Transmembrane helix</keyword>
<keyword evidence="2" id="KW-0336">GPI-anchor</keyword>
<evidence type="ECO:0000256" key="4">
    <source>
        <dbReference type="ARBA" id="ARBA00022729"/>
    </source>
</evidence>
<evidence type="ECO:0000256" key="5">
    <source>
        <dbReference type="ARBA" id="ARBA00022989"/>
    </source>
</evidence>
<dbReference type="RefSeq" id="XP_025409757.1">
    <property type="nucleotide sequence ID" value="XM_025553972.1"/>
</dbReference>
<dbReference type="GeneID" id="112683103"/>
<sequence>MIYSNVFGFTVLIVIISTLKSATSLSCYQCNSTDIHNQFQCTETMDTYGLEPQPCTNVYNAAFCVKLIGRFERGLGVKRYCSSHDLGNYCNYVRQPGDKLEYRTCVYTCDSDGCNGSSQVKLYGYLIVISLFPMLKLILI</sequence>
<dbReference type="CDD" id="cd23590">
    <property type="entry name" value="TFP_LU_ECD_Bou"/>
    <property type="match status" value="1"/>
</dbReference>
<evidence type="ECO:0000256" key="7">
    <source>
        <dbReference type="ARBA" id="ARBA00023180"/>
    </source>
</evidence>
<dbReference type="InterPro" id="IPR031424">
    <property type="entry name" value="QVR-like"/>
</dbReference>
<keyword evidence="3" id="KW-0812">Transmembrane</keyword>
<evidence type="ECO:0000256" key="2">
    <source>
        <dbReference type="ARBA" id="ARBA00022622"/>
    </source>
</evidence>
<protein>
    <submittedName>
        <fullName evidence="11">Uncharacterized protein LOC112683103</fullName>
    </submittedName>
</protein>
<evidence type="ECO:0000256" key="9">
    <source>
        <dbReference type="SAM" id="SignalP"/>
    </source>
</evidence>
<keyword evidence="6" id="KW-0472">Membrane</keyword>
<accession>A0A8B8FGV2</accession>
<dbReference type="GO" id="GO:0032222">
    <property type="term" value="P:regulation of synaptic transmission, cholinergic"/>
    <property type="evidence" value="ECO:0007669"/>
    <property type="project" value="InterPro"/>
</dbReference>
<dbReference type="Pfam" id="PF17064">
    <property type="entry name" value="QVR"/>
    <property type="match status" value="1"/>
</dbReference>
<keyword evidence="8" id="KW-0449">Lipoprotein</keyword>
<evidence type="ECO:0000256" key="8">
    <source>
        <dbReference type="ARBA" id="ARBA00023288"/>
    </source>
</evidence>
<evidence type="ECO:0000313" key="11">
    <source>
        <dbReference type="RefSeq" id="XP_025409757.1"/>
    </source>
</evidence>
<dbReference type="Proteomes" id="UP000694846">
    <property type="component" value="Unplaced"/>
</dbReference>
<evidence type="ECO:0000313" key="10">
    <source>
        <dbReference type="Proteomes" id="UP000694846"/>
    </source>
</evidence>
<dbReference type="PANTHER" id="PTHR33562:SF18">
    <property type="entry name" value="BOUDIN-RELATED"/>
    <property type="match status" value="1"/>
</dbReference>
<evidence type="ECO:0000256" key="1">
    <source>
        <dbReference type="ARBA" id="ARBA00004589"/>
    </source>
</evidence>
<dbReference type="CTD" id="31644"/>
<evidence type="ECO:0000256" key="3">
    <source>
        <dbReference type="ARBA" id="ARBA00022692"/>
    </source>
</evidence>
<comment type="subcellular location">
    <subcellularLocation>
        <location evidence="1">Membrane</location>
        <topology evidence="1">Lipid-anchor</topology>
        <topology evidence="1">GPI-anchor</topology>
    </subcellularLocation>
</comment>
<reference evidence="11" key="1">
    <citation type="submission" date="2025-08" db="UniProtKB">
        <authorList>
            <consortium name="RefSeq"/>
        </authorList>
    </citation>
    <scope>IDENTIFICATION</scope>
    <source>
        <tissue evidence="11">Whole body</tissue>
    </source>
</reference>
<keyword evidence="4 9" id="KW-0732">Signal</keyword>
<feature type="signal peptide" evidence="9">
    <location>
        <begin position="1"/>
        <end position="24"/>
    </location>
</feature>
<keyword evidence="10" id="KW-1185">Reference proteome</keyword>
<evidence type="ECO:0000256" key="6">
    <source>
        <dbReference type="ARBA" id="ARBA00023136"/>
    </source>
</evidence>
<organism evidence="10 11">
    <name type="scientific">Sipha flava</name>
    <name type="common">yellow sugarcane aphid</name>
    <dbReference type="NCBI Taxonomy" id="143950"/>
    <lineage>
        <taxon>Eukaryota</taxon>
        <taxon>Metazoa</taxon>
        <taxon>Ecdysozoa</taxon>
        <taxon>Arthropoda</taxon>
        <taxon>Hexapoda</taxon>
        <taxon>Insecta</taxon>
        <taxon>Pterygota</taxon>
        <taxon>Neoptera</taxon>
        <taxon>Paraneoptera</taxon>
        <taxon>Hemiptera</taxon>
        <taxon>Sternorrhyncha</taxon>
        <taxon>Aphidomorpha</taxon>
        <taxon>Aphidoidea</taxon>
        <taxon>Aphididae</taxon>
        <taxon>Sipha</taxon>
    </lineage>
</organism>
<dbReference type="GO" id="GO:0098552">
    <property type="term" value="C:side of membrane"/>
    <property type="evidence" value="ECO:0007669"/>
    <property type="project" value="UniProtKB-KW"/>
</dbReference>